<dbReference type="EMBL" id="LMWI01000001">
    <property type="protein sequence ID" value="KUJ47783.1"/>
    <property type="molecule type" value="Genomic_DNA"/>
</dbReference>
<keyword evidence="2" id="KW-1185">Reference proteome</keyword>
<gene>
    <name evidence="1" type="ORF">ADL17_01340</name>
</gene>
<comment type="caution">
    <text evidence="1">The sequence shown here is derived from an EMBL/GenBank/DDBJ whole genome shotgun (WGS) entry which is preliminary data.</text>
</comment>
<organism evidence="1 2">
    <name type="scientific">Micromonospora maris</name>
    <dbReference type="NCBI Taxonomy" id="1003110"/>
    <lineage>
        <taxon>Bacteria</taxon>
        <taxon>Bacillati</taxon>
        <taxon>Actinomycetota</taxon>
        <taxon>Actinomycetes</taxon>
        <taxon>Micromonosporales</taxon>
        <taxon>Micromonosporaceae</taxon>
        <taxon>Micromonospora</taxon>
    </lineage>
</organism>
<dbReference type="Proteomes" id="UP000053246">
    <property type="component" value="Unassembled WGS sequence"/>
</dbReference>
<dbReference type="AlphaFoldDB" id="A0A9X0I6M1"/>
<sequence length="80" mass="8764">MRFLAWLVCLGLLGFARRLAGTGPRRTVTRRLPVLLSGIRLLPSTSLLSGGGRSGFRRRLVDLEVAQQAQKPVYGYAQPA</sequence>
<proteinExistence type="predicted"/>
<protein>
    <submittedName>
        <fullName evidence="1">Uncharacterized protein</fullName>
    </submittedName>
</protein>
<reference evidence="1 2" key="1">
    <citation type="submission" date="2015-10" db="EMBL/GenBank/DDBJ databases">
        <authorList>
            <person name="Ju K.-S."/>
            <person name="Doroghazi J.R."/>
            <person name="Metcalf W.W."/>
        </authorList>
    </citation>
    <scope>NUCLEOTIDE SEQUENCE [LARGE SCALE GENOMIC DNA]</scope>
    <source>
        <strain evidence="1 2">NRRL B-24793</strain>
    </source>
</reference>
<evidence type="ECO:0000313" key="1">
    <source>
        <dbReference type="EMBL" id="KUJ47783.1"/>
    </source>
</evidence>
<accession>A0A9X0I6M1</accession>
<name>A0A9X0I6M1_9ACTN</name>
<evidence type="ECO:0000313" key="2">
    <source>
        <dbReference type="Proteomes" id="UP000053246"/>
    </source>
</evidence>